<keyword evidence="7 8" id="KW-0413">Isomerase</keyword>
<dbReference type="Pfam" id="PF00521">
    <property type="entry name" value="DNA_topoisoIV"/>
    <property type="match status" value="1"/>
</dbReference>
<feature type="domain" description="Topo IIA-type catalytic" evidence="12">
    <location>
        <begin position="35"/>
        <end position="500"/>
    </location>
</feature>
<evidence type="ECO:0000313" key="13">
    <source>
        <dbReference type="EMBL" id="MFD2679637.1"/>
    </source>
</evidence>
<dbReference type="NCBIfam" id="TIGR01063">
    <property type="entry name" value="gyrA"/>
    <property type="match status" value="1"/>
</dbReference>
<dbReference type="GO" id="GO:0003918">
    <property type="term" value="F:DNA topoisomerase type II (double strand cut, ATP-hydrolyzing) activity"/>
    <property type="evidence" value="ECO:0007669"/>
    <property type="project" value="UniProtKB-EC"/>
</dbReference>
<dbReference type="InterPro" id="IPR013760">
    <property type="entry name" value="Topo_IIA-like_dom_sf"/>
</dbReference>
<dbReference type="Proteomes" id="UP001597506">
    <property type="component" value="Unassembled WGS sequence"/>
</dbReference>
<evidence type="ECO:0000256" key="4">
    <source>
        <dbReference type="ARBA" id="ARBA00022840"/>
    </source>
</evidence>
<comment type="caution">
    <text evidence="13">The sequence shown here is derived from an EMBL/GenBank/DDBJ whole genome shotgun (WGS) entry which is preliminary data.</text>
</comment>
<feature type="compositionally biased region" description="Acidic residues" evidence="11">
    <location>
        <begin position="809"/>
        <end position="826"/>
    </location>
</feature>
<evidence type="ECO:0000256" key="3">
    <source>
        <dbReference type="ARBA" id="ARBA00022741"/>
    </source>
</evidence>
<evidence type="ECO:0000256" key="8">
    <source>
        <dbReference type="HAMAP-Rule" id="MF_01897"/>
    </source>
</evidence>
<dbReference type="SUPFAM" id="SSF101904">
    <property type="entry name" value="GyrA/ParC C-terminal domain-like"/>
    <property type="match status" value="1"/>
</dbReference>
<evidence type="ECO:0000256" key="7">
    <source>
        <dbReference type="ARBA" id="ARBA00023235"/>
    </source>
</evidence>
<reference evidence="14" key="1">
    <citation type="journal article" date="2019" name="Int. J. Syst. Evol. Microbiol.">
        <title>The Global Catalogue of Microorganisms (GCM) 10K type strain sequencing project: providing services to taxonomists for standard genome sequencing and annotation.</title>
        <authorList>
            <consortium name="The Broad Institute Genomics Platform"/>
            <consortium name="The Broad Institute Genome Sequencing Center for Infectious Disease"/>
            <person name="Wu L."/>
            <person name="Ma J."/>
        </authorList>
    </citation>
    <scope>NUCLEOTIDE SEQUENCE [LARGE SCALE GENOMIC DNA]</scope>
    <source>
        <strain evidence="14">KCTC 3913</strain>
    </source>
</reference>
<keyword evidence="14" id="KW-1185">Reference proteome</keyword>
<comment type="miscellaneous">
    <text evidence="8">Few gyrases are as efficient as E.coli at forming negative supercoils. Not all organisms have 2 type II topoisomerases; in organisms with a single type II topoisomerase this enzyme also has to decatenate newly replicated chromosomes.</text>
</comment>
<dbReference type="PANTHER" id="PTHR43493">
    <property type="entry name" value="DNA GYRASE/TOPOISOMERASE SUBUNIT A"/>
    <property type="match status" value="1"/>
</dbReference>
<dbReference type="Gene3D" id="3.90.199.10">
    <property type="entry name" value="Topoisomerase II, domain 5"/>
    <property type="match status" value="1"/>
</dbReference>
<dbReference type="SMART" id="SM00434">
    <property type="entry name" value="TOP4c"/>
    <property type="match status" value="1"/>
</dbReference>
<dbReference type="PANTHER" id="PTHR43493:SF5">
    <property type="entry name" value="DNA GYRASE SUBUNIT A, CHLOROPLASTIC_MITOCHONDRIAL"/>
    <property type="match status" value="1"/>
</dbReference>
<comment type="similarity">
    <text evidence="2 8">Belongs to the type II topoisomerase GyrA/ParC subunit family.</text>
</comment>
<dbReference type="InterPro" id="IPR013758">
    <property type="entry name" value="Topo_IIA_A/C_ab"/>
</dbReference>
<keyword evidence="3 8" id="KW-0547">Nucleotide-binding</keyword>
<dbReference type="InterPro" id="IPR002205">
    <property type="entry name" value="Topo_IIA_dom_A"/>
</dbReference>
<dbReference type="Gene3D" id="2.120.10.90">
    <property type="entry name" value="DNA gyrase/topoisomerase IV, subunit A, C-terminal"/>
    <property type="match status" value="1"/>
</dbReference>
<evidence type="ECO:0000256" key="1">
    <source>
        <dbReference type="ARBA" id="ARBA00000185"/>
    </source>
</evidence>
<feature type="region of interest" description="Disordered" evidence="11">
    <location>
        <begin position="806"/>
        <end position="852"/>
    </location>
</feature>
<evidence type="ECO:0000256" key="5">
    <source>
        <dbReference type="ARBA" id="ARBA00023029"/>
    </source>
</evidence>
<feature type="coiled-coil region" evidence="10">
    <location>
        <begin position="437"/>
        <end position="485"/>
    </location>
</feature>
<dbReference type="InterPro" id="IPR013757">
    <property type="entry name" value="Topo_IIA_A_a_sf"/>
</dbReference>
<keyword evidence="4 8" id="KW-0067">ATP-binding</keyword>
<dbReference type="InterPro" id="IPR006691">
    <property type="entry name" value="GyrA/parC_rep"/>
</dbReference>
<feature type="short sequence motif" description="GyrA-box" evidence="8">
    <location>
        <begin position="527"/>
        <end position="533"/>
    </location>
</feature>
<dbReference type="NCBIfam" id="NF004044">
    <property type="entry name" value="PRK05561.1"/>
    <property type="match status" value="1"/>
</dbReference>
<dbReference type="Gene3D" id="1.10.268.10">
    <property type="entry name" value="Topoisomerase, domain 3"/>
    <property type="match status" value="1"/>
</dbReference>
<comment type="catalytic activity">
    <reaction evidence="1 8 9">
        <text>ATP-dependent breakage, passage and rejoining of double-stranded DNA.</text>
        <dbReference type="EC" id="5.6.2.2"/>
    </reaction>
</comment>
<evidence type="ECO:0000259" key="12">
    <source>
        <dbReference type="PROSITE" id="PS52040"/>
    </source>
</evidence>
<dbReference type="InterPro" id="IPR035516">
    <property type="entry name" value="Gyrase/topoIV_suA_C"/>
</dbReference>
<dbReference type="Pfam" id="PF03989">
    <property type="entry name" value="DNA_gyraseA_C"/>
    <property type="match status" value="6"/>
</dbReference>
<name>A0ABW5RMF1_9BACI</name>
<keyword evidence="8" id="KW-0963">Cytoplasm</keyword>
<dbReference type="InterPro" id="IPR050220">
    <property type="entry name" value="Type_II_DNA_Topoisomerases"/>
</dbReference>
<comment type="function">
    <text evidence="8">A type II topoisomerase that negatively supercoils closed circular double-stranded (ds) DNA in an ATP-dependent manner to modulate DNA topology and maintain chromosomes in an underwound state. Negative supercoiling favors strand separation, and DNA replication, transcription, recombination and repair, all of which involve strand separation. Also able to catalyze the interconversion of other topological isomers of dsDNA rings, including catenanes and knotted rings. Type II topoisomerases break and join 2 DNA strands simultaneously in an ATP-dependent manner.</text>
</comment>
<evidence type="ECO:0000313" key="14">
    <source>
        <dbReference type="Proteomes" id="UP001597506"/>
    </source>
</evidence>
<evidence type="ECO:0000256" key="2">
    <source>
        <dbReference type="ARBA" id="ARBA00008263"/>
    </source>
</evidence>
<dbReference type="RefSeq" id="WP_377932432.1">
    <property type="nucleotide sequence ID" value="NZ_JBHUMF010000006.1"/>
</dbReference>
<sequence length="852" mass="95823">MAETPRSNVKEINLSQEMRSSFLDYAMSVIVSRALPDVRDGLKPVHRRILYAMNDLGMTADKAYKKSARIVGDVIGKYHPHGDSAVYETMVRMAQDFNYRYMLVDGHGNFGSVDGDSAAAMRYTEARMSKISTELLRDINKDTIDYKDNYDGSEKEPVVLPSRFPNLLVNGSSGIAVGMATNIPPHQLGEVIDAVLEVSKDPEISIQELMEYIQGPDFPTAGFIVGKSGIRRAYETGKGSITMRARANIEQKANGKETIIITEIPYQVNKAKLVEKIAELVRDKRIDGITDLRDESDRTGMRIVIEVRKDANANVLLNNLYKQTALQTNFGINLLALVDGQPKVLNIKQCLQHYLDHQKVVIRRRTEFELRKAEARAHILEGLRIALDHIDEIIALIRGSKTTEIARQGLIEQFSLSERQAQAILDMRLQRLTGLEREKIEEEYQELLKLIGELKAILADEEKLLEIIREELLELKERFNDKRRTEIVAGGIEQIEDEDLIPRENIVVSLTHNGYIKRLPASTYRSQKRGGRGIQGMGTNDNDFVENLLTTSTHDTILFFTNKGKAYKAKGYEIPEYSRTAKGIPIINLLGVEKDEWVNAMIRVEEFVDDWYLFFTTKQGVSKRTPVSDFANIRQNGLIAINLRENDELISVRLTDGDKNIIIGTKKGMLIRFPETDVRSMGRTATGVKGINLDEDDIVVGMEILEEKDDVLVVTINGYGKRTPAEEYRVQTRGGKGLKTCNITERNGELVAVKAVTGEEDLMLITAHGVLIRMDVSGISTTGRNTQGVKLIKLQDTEFVSTVAKVEKEETDEDQEELTEENDNMEVSDGNPEEENHSNPEVDTNSDNDSVE</sequence>
<dbReference type="SUPFAM" id="SSF56719">
    <property type="entry name" value="Type II DNA topoisomerase"/>
    <property type="match status" value="1"/>
</dbReference>
<dbReference type="NCBIfam" id="NF004043">
    <property type="entry name" value="PRK05560.1"/>
    <property type="match status" value="1"/>
</dbReference>
<proteinExistence type="inferred from homology"/>
<evidence type="ECO:0000256" key="9">
    <source>
        <dbReference type="PROSITE-ProRule" id="PRU01384"/>
    </source>
</evidence>
<dbReference type="PROSITE" id="PS52040">
    <property type="entry name" value="TOPO_IIA"/>
    <property type="match status" value="1"/>
</dbReference>
<comment type="subunit">
    <text evidence="8">Heterotetramer, composed of two GyrA and two GyrB chains. In the heterotetramer, GyrA contains the active site tyrosine that forms a transient covalent intermediate with DNA, while GyrB binds cofactors and catalyzes ATP hydrolysis.</text>
</comment>
<dbReference type="Gene3D" id="3.30.1360.40">
    <property type="match status" value="1"/>
</dbReference>
<evidence type="ECO:0000256" key="6">
    <source>
        <dbReference type="ARBA" id="ARBA00023125"/>
    </source>
</evidence>
<organism evidence="13 14">
    <name type="scientific">Bacillus seohaeanensis</name>
    <dbReference type="NCBI Taxonomy" id="284580"/>
    <lineage>
        <taxon>Bacteria</taxon>
        <taxon>Bacillati</taxon>
        <taxon>Bacillota</taxon>
        <taxon>Bacilli</taxon>
        <taxon>Bacillales</taxon>
        <taxon>Bacillaceae</taxon>
        <taxon>Bacillus</taxon>
    </lineage>
</organism>
<keyword evidence="6 8" id="KW-0238">DNA-binding</keyword>
<gene>
    <name evidence="8 13" type="primary">gyrA</name>
    <name evidence="13" type="ORF">ACFSUL_02615</name>
</gene>
<feature type="active site" description="O-(5'-phospho-DNA)-tyrosine intermediate" evidence="8 9">
    <location>
        <position position="123"/>
    </location>
</feature>
<comment type="subcellular location">
    <subcellularLocation>
        <location evidence="8">Cytoplasm</location>
    </subcellularLocation>
</comment>
<evidence type="ECO:0000256" key="11">
    <source>
        <dbReference type="SAM" id="MobiDB-lite"/>
    </source>
</evidence>
<protein>
    <recommendedName>
        <fullName evidence="8">DNA gyrase subunit A</fullName>
        <ecNumber evidence="8">5.6.2.2</ecNumber>
    </recommendedName>
</protein>
<dbReference type="InterPro" id="IPR005743">
    <property type="entry name" value="GyrA"/>
</dbReference>
<accession>A0ABW5RMF1</accession>
<dbReference type="EMBL" id="JBHUMF010000006">
    <property type="protein sequence ID" value="MFD2679637.1"/>
    <property type="molecule type" value="Genomic_DNA"/>
</dbReference>
<dbReference type="CDD" id="cd00187">
    <property type="entry name" value="TOP4c"/>
    <property type="match status" value="1"/>
</dbReference>
<dbReference type="HAMAP" id="MF_01897">
    <property type="entry name" value="GyrA"/>
    <property type="match status" value="1"/>
</dbReference>
<keyword evidence="10" id="KW-0175">Coiled coil</keyword>
<keyword evidence="5 8" id="KW-0799">Topoisomerase</keyword>
<dbReference type="EC" id="5.6.2.2" evidence="8"/>
<evidence type="ECO:0000256" key="10">
    <source>
        <dbReference type="SAM" id="Coils"/>
    </source>
</evidence>